<accession>A0A5S9Q898</accession>
<reference evidence="1 2" key="1">
    <citation type="submission" date="2019-11" db="EMBL/GenBank/DDBJ databases">
        <authorList>
            <person name="Holert J."/>
        </authorList>
    </citation>
    <scope>NUCLEOTIDE SEQUENCE [LARGE SCALE GENOMIC DNA]</scope>
    <source>
        <strain evidence="1">BC5_2</strain>
    </source>
</reference>
<gene>
    <name evidence="1" type="ORF">DPBNPPHM_01273</name>
</gene>
<sequence length="90" mass="10078">MNRGLVVGDDRFKLEIEAALQRRVEPGKHGGDGKSERFLEEVRNQRSDLLITLISWHSQSTCEKAIQTSAVVTIGGWGLSASFHAKQWSR</sequence>
<organism evidence="1 2">
    <name type="scientific">BD1-7 clade bacterium</name>
    <dbReference type="NCBI Taxonomy" id="2029982"/>
    <lineage>
        <taxon>Bacteria</taxon>
        <taxon>Pseudomonadati</taxon>
        <taxon>Pseudomonadota</taxon>
        <taxon>Gammaproteobacteria</taxon>
        <taxon>Cellvibrionales</taxon>
        <taxon>Spongiibacteraceae</taxon>
        <taxon>BD1-7 clade</taxon>
    </lineage>
</organism>
<protein>
    <submittedName>
        <fullName evidence="1">Uncharacterized protein</fullName>
    </submittedName>
</protein>
<evidence type="ECO:0000313" key="1">
    <source>
        <dbReference type="EMBL" id="CAA0109307.1"/>
    </source>
</evidence>
<dbReference type="Proteomes" id="UP000434580">
    <property type="component" value="Unassembled WGS sequence"/>
</dbReference>
<dbReference type="AlphaFoldDB" id="A0A5S9Q898"/>
<proteinExistence type="predicted"/>
<name>A0A5S9Q898_9GAMM</name>
<evidence type="ECO:0000313" key="2">
    <source>
        <dbReference type="Proteomes" id="UP000434580"/>
    </source>
</evidence>
<dbReference type="EMBL" id="CACSII010000016">
    <property type="protein sequence ID" value="CAA0109307.1"/>
    <property type="molecule type" value="Genomic_DNA"/>
</dbReference>